<reference evidence="1 2" key="1">
    <citation type="journal article" date="2024" name="G3 (Bethesda)">
        <title>Genome assembly of Hibiscus sabdariffa L. provides insights into metabolisms of medicinal natural products.</title>
        <authorList>
            <person name="Kim T."/>
        </authorList>
    </citation>
    <scope>NUCLEOTIDE SEQUENCE [LARGE SCALE GENOMIC DNA]</scope>
    <source>
        <strain evidence="1">TK-2024</strain>
        <tissue evidence="1">Old leaves</tissue>
    </source>
</reference>
<organism evidence="1 2">
    <name type="scientific">Hibiscus sabdariffa</name>
    <name type="common">roselle</name>
    <dbReference type="NCBI Taxonomy" id="183260"/>
    <lineage>
        <taxon>Eukaryota</taxon>
        <taxon>Viridiplantae</taxon>
        <taxon>Streptophyta</taxon>
        <taxon>Embryophyta</taxon>
        <taxon>Tracheophyta</taxon>
        <taxon>Spermatophyta</taxon>
        <taxon>Magnoliopsida</taxon>
        <taxon>eudicotyledons</taxon>
        <taxon>Gunneridae</taxon>
        <taxon>Pentapetalae</taxon>
        <taxon>rosids</taxon>
        <taxon>malvids</taxon>
        <taxon>Malvales</taxon>
        <taxon>Malvaceae</taxon>
        <taxon>Malvoideae</taxon>
        <taxon>Hibiscus</taxon>
    </lineage>
</organism>
<comment type="caution">
    <text evidence="1">The sequence shown here is derived from an EMBL/GenBank/DDBJ whole genome shotgun (WGS) entry which is preliminary data.</text>
</comment>
<gene>
    <name evidence="1" type="ORF">V6N11_008698</name>
</gene>
<evidence type="ECO:0000313" key="2">
    <source>
        <dbReference type="Proteomes" id="UP001396334"/>
    </source>
</evidence>
<keyword evidence="2" id="KW-1185">Reference proteome</keyword>
<accession>A0ABR2PPC6</accession>
<proteinExistence type="predicted"/>
<sequence>MFHWWLPHRRWSGPDSQNRGATTKDKNTNDVGLVEHCGRVRSMNLSMAMYGVRYATKDDMIGQGSSLRNGMAIDKEALSSTSIKVSYAAMVSGSNRPTS</sequence>
<dbReference type="Proteomes" id="UP001396334">
    <property type="component" value="Unassembled WGS sequence"/>
</dbReference>
<evidence type="ECO:0000313" key="1">
    <source>
        <dbReference type="EMBL" id="KAK8990183.1"/>
    </source>
</evidence>
<dbReference type="EMBL" id="JBBPBN010000055">
    <property type="protein sequence ID" value="KAK8990183.1"/>
    <property type="molecule type" value="Genomic_DNA"/>
</dbReference>
<name>A0ABR2PPC6_9ROSI</name>
<protein>
    <submittedName>
        <fullName evidence="1">Uncharacterized protein</fullName>
    </submittedName>
</protein>